<evidence type="ECO:0000313" key="5">
    <source>
        <dbReference type="Proteomes" id="UP000548476"/>
    </source>
</evidence>
<feature type="domain" description="Beta-lactamase-related" evidence="3">
    <location>
        <begin position="43"/>
        <end position="374"/>
    </location>
</feature>
<keyword evidence="1" id="KW-0812">Transmembrane</keyword>
<reference evidence="4 5" key="1">
    <citation type="submission" date="2020-08" db="EMBL/GenBank/DDBJ databases">
        <title>Genomic Encyclopedia of Type Strains, Phase IV (KMG-IV): sequencing the most valuable type-strain genomes for metagenomic binning, comparative biology and taxonomic classification.</title>
        <authorList>
            <person name="Goeker M."/>
        </authorList>
    </citation>
    <scope>NUCLEOTIDE SEQUENCE [LARGE SCALE GENOMIC DNA]</scope>
    <source>
        <strain evidence="4 5">YIM 65646</strain>
    </source>
</reference>
<evidence type="ECO:0000313" key="4">
    <source>
        <dbReference type="EMBL" id="MBB6037327.1"/>
    </source>
</evidence>
<keyword evidence="1" id="KW-0472">Membrane</keyword>
<proteinExistence type="predicted"/>
<dbReference type="AlphaFoldDB" id="A0A841FVF9"/>
<feature type="transmembrane region" description="Helical" evidence="1">
    <location>
        <begin position="611"/>
        <end position="631"/>
    </location>
</feature>
<protein>
    <submittedName>
        <fullName evidence="4">CubicO group peptidase (Beta-lactamase class C family)</fullName>
    </submittedName>
</protein>
<keyword evidence="2" id="KW-0732">Signal</keyword>
<evidence type="ECO:0000259" key="3">
    <source>
        <dbReference type="Pfam" id="PF00144"/>
    </source>
</evidence>
<accession>A0A841FVF9</accession>
<dbReference type="InterPro" id="IPR012338">
    <property type="entry name" value="Beta-lactam/transpept-like"/>
</dbReference>
<feature type="signal peptide" evidence="2">
    <location>
        <begin position="1"/>
        <end position="18"/>
    </location>
</feature>
<dbReference type="RefSeq" id="WP_184790153.1">
    <property type="nucleotide sequence ID" value="NZ_BONT01000081.1"/>
</dbReference>
<dbReference type="Gene3D" id="3.40.710.10">
    <property type="entry name" value="DD-peptidase/beta-lactamase superfamily"/>
    <property type="match status" value="1"/>
</dbReference>
<organism evidence="4 5">
    <name type="scientific">Phytomonospora endophytica</name>
    <dbReference type="NCBI Taxonomy" id="714109"/>
    <lineage>
        <taxon>Bacteria</taxon>
        <taxon>Bacillati</taxon>
        <taxon>Actinomycetota</taxon>
        <taxon>Actinomycetes</taxon>
        <taxon>Micromonosporales</taxon>
        <taxon>Micromonosporaceae</taxon>
        <taxon>Phytomonospora</taxon>
    </lineage>
</organism>
<gene>
    <name evidence="4" type="ORF">HNR73_005203</name>
</gene>
<evidence type="ECO:0000256" key="1">
    <source>
        <dbReference type="SAM" id="Phobius"/>
    </source>
</evidence>
<evidence type="ECO:0000256" key="2">
    <source>
        <dbReference type="SAM" id="SignalP"/>
    </source>
</evidence>
<keyword evidence="1" id="KW-1133">Transmembrane helix</keyword>
<feature type="transmembrane region" description="Helical" evidence="1">
    <location>
        <begin position="539"/>
        <end position="560"/>
    </location>
</feature>
<comment type="caution">
    <text evidence="4">The sequence shown here is derived from an EMBL/GenBank/DDBJ whole genome shotgun (WGS) entry which is preliminary data.</text>
</comment>
<dbReference type="Pfam" id="PF00144">
    <property type="entry name" value="Beta-lactamase"/>
    <property type="match status" value="1"/>
</dbReference>
<feature type="chain" id="PRO_5038536826" evidence="2">
    <location>
        <begin position="19"/>
        <end position="634"/>
    </location>
</feature>
<dbReference type="SUPFAM" id="SSF56601">
    <property type="entry name" value="beta-lactamase/transpeptidase-like"/>
    <property type="match status" value="1"/>
</dbReference>
<name>A0A841FVF9_9ACTN</name>
<dbReference type="EMBL" id="JACHGT010000012">
    <property type="protein sequence ID" value="MBB6037327.1"/>
    <property type="molecule type" value="Genomic_DNA"/>
</dbReference>
<dbReference type="PANTHER" id="PTHR43283">
    <property type="entry name" value="BETA-LACTAMASE-RELATED"/>
    <property type="match status" value="1"/>
</dbReference>
<feature type="transmembrane region" description="Helical" evidence="1">
    <location>
        <begin position="580"/>
        <end position="599"/>
    </location>
</feature>
<sequence>MSRLVRVAGLMGAALVMAAGIVAGTGGPAAAETPDPLVLRDFFDRRVPELMAAQKVPGLAVTVVDGSGELFTGDYGFADVAAGLPVVAEETAFRTASIAKTFTAVAVLQQVEAGALDLHADVNTYLPGDFRIADAYPGRPVTLHHLLTHTAGFADLWRGDLTTDLTDVLPLKDFLPAFQPDRVYPPGEYVSYSNYGLQLAGYIVERVSGRPFASYMDERLFGPLGMRHSGFVQPSLAAERFPVSLYYGSDPSVLMPLHHPQGGPEGSTGHASAADMGRFLRMLLGGGEYEGVRVLQPSSVDMMLARQAGSHPLLDGAGYGTWQLDRVGPGIVTSYGGDGGAHAQFALVPGRDLGIYVVANGDGSPPEYRSHIRALIVEEFLALVTDTRPDPVPVKGSVTAPPSGDYLTSRHVEGEPMKLLQLAFDRVTVTTAADGTVTTAQPAQPEHRWIPVGDGVYASTEGRDRLGFIERDGEVVGLIFESNPSQAYLLVPAHASPAVRLPIAAGALLVLSTVVVWPVVALVRRLRRRSTGERSRAALIARILAGAVAATGVAYVVFLVGVTADPTVLEFGSWAQNLPLALAVPAAAAVAVFAVVAWARRWWSRAGRVHFTAIALAAGVFLGIAAQYGLVWGL</sequence>
<feature type="transmembrane region" description="Helical" evidence="1">
    <location>
        <begin position="501"/>
        <end position="523"/>
    </location>
</feature>
<dbReference type="InterPro" id="IPR050789">
    <property type="entry name" value="Diverse_Enzym_Activities"/>
</dbReference>
<dbReference type="Proteomes" id="UP000548476">
    <property type="component" value="Unassembled WGS sequence"/>
</dbReference>
<keyword evidence="5" id="KW-1185">Reference proteome</keyword>
<dbReference type="InterPro" id="IPR001466">
    <property type="entry name" value="Beta-lactam-related"/>
</dbReference>